<gene>
    <name evidence="4" type="ORF">OB955_24265</name>
    <name evidence="3" type="ORF">OB960_20265</name>
</gene>
<dbReference type="CDD" id="cd00293">
    <property type="entry name" value="USP-like"/>
    <property type="match status" value="1"/>
</dbReference>
<organism evidence="3 6">
    <name type="scientific">Natronoglomus mannanivorans</name>
    <dbReference type="NCBI Taxonomy" id="2979990"/>
    <lineage>
        <taxon>Archaea</taxon>
        <taxon>Methanobacteriati</taxon>
        <taxon>Methanobacteriota</taxon>
        <taxon>Stenosarchaea group</taxon>
        <taxon>Halobacteria</taxon>
        <taxon>Halobacteriales</taxon>
        <taxon>Natrialbaceae</taxon>
        <taxon>Natronoglomus</taxon>
    </lineage>
</organism>
<evidence type="ECO:0000256" key="1">
    <source>
        <dbReference type="ARBA" id="ARBA00008791"/>
    </source>
</evidence>
<dbReference type="SUPFAM" id="SSF52402">
    <property type="entry name" value="Adenine nucleotide alpha hydrolases-like"/>
    <property type="match status" value="1"/>
</dbReference>
<dbReference type="EMBL" id="JAOPKB010000025">
    <property type="protein sequence ID" value="MCU4975800.1"/>
    <property type="molecule type" value="Genomic_DNA"/>
</dbReference>
<comment type="similarity">
    <text evidence="1">Belongs to the universal stress protein A family.</text>
</comment>
<dbReference type="EMBL" id="JAOPKA010000017">
    <property type="protein sequence ID" value="MCU4743723.1"/>
    <property type="molecule type" value="Genomic_DNA"/>
</dbReference>
<comment type="caution">
    <text evidence="3">The sequence shown here is derived from an EMBL/GenBank/DDBJ whole genome shotgun (WGS) entry which is preliminary data.</text>
</comment>
<feature type="domain" description="UspA" evidence="2">
    <location>
        <begin position="1"/>
        <end position="139"/>
    </location>
</feature>
<accession>A0AAP3E3I1</accession>
<dbReference type="Proteomes" id="UP001320972">
    <property type="component" value="Unassembled WGS sequence"/>
</dbReference>
<evidence type="ECO:0000313" key="3">
    <source>
        <dbReference type="EMBL" id="MCU4743723.1"/>
    </source>
</evidence>
<dbReference type="PRINTS" id="PR01438">
    <property type="entry name" value="UNVRSLSTRESS"/>
</dbReference>
<dbReference type="InterPro" id="IPR014729">
    <property type="entry name" value="Rossmann-like_a/b/a_fold"/>
</dbReference>
<keyword evidence="5" id="KW-1185">Reference proteome</keyword>
<sequence length="143" mass="15663">MTRTILVPVDGSDYARRALAFAATEFREANLVVLHVVDPFDASPTEEAIWNREFVERREREAEALLEEYEALATDHGVSIQTELVHGSPARAILGAVDDFDIDHIVVGSRGRTGAGRVLLGSVAETVAKRAPVSVTIVRPERE</sequence>
<dbReference type="InterPro" id="IPR006015">
    <property type="entry name" value="Universal_stress_UspA"/>
</dbReference>
<evidence type="ECO:0000313" key="5">
    <source>
        <dbReference type="Proteomes" id="UP001320972"/>
    </source>
</evidence>
<dbReference type="InterPro" id="IPR006016">
    <property type="entry name" value="UspA"/>
</dbReference>
<name>A0AAP3E3I1_9EURY</name>
<evidence type="ECO:0000259" key="2">
    <source>
        <dbReference type="Pfam" id="PF00582"/>
    </source>
</evidence>
<dbReference type="PANTHER" id="PTHR46268:SF6">
    <property type="entry name" value="UNIVERSAL STRESS PROTEIN UP12"/>
    <property type="match status" value="1"/>
</dbReference>
<reference evidence="3 5" key="1">
    <citation type="submission" date="2022-09" db="EMBL/GenBank/DDBJ databases">
        <title>Enrichment on poylsaccharides allowed isolation of novel metabolic and taxonomic groups of Haloarchaea.</title>
        <authorList>
            <person name="Sorokin D.Y."/>
            <person name="Elcheninov A.G."/>
            <person name="Khizhniak T.V."/>
            <person name="Kolganova T.V."/>
            <person name="Kublanov I.V."/>
        </authorList>
    </citation>
    <scope>NUCLEOTIDE SEQUENCE</scope>
    <source>
        <strain evidence="4 5">AArc-m2/3/4</strain>
        <strain evidence="3">AArc-xg1-1</strain>
    </source>
</reference>
<dbReference type="Gene3D" id="3.40.50.620">
    <property type="entry name" value="HUPs"/>
    <property type="match status" value="1"/>
</dbReference>
<dbReference type="RefSeq" id="WP_338005534.1">
    <property type="nucleotide sequence ID" value="NZ_JAOPKA010000017.1"/>
</dbReference>
<protein>
    <submittedName>
        <fullName evidence="3">Universal stress protein</fullName>
    </submittedName>
</protein>
<proteinExistence type="inferred from homology"/>
<dbReference type="Pfam" id="PF00582">
    <property type="entry name" value="Usp"/>
    <property type="match status" value="1"/>
</dbReference>
<dbReference type="PANTHER" id="PTHR46268">
    <property type="entry name" value="STRESS RESPONSE PROTEIN NHAX"/>
    <property type="match status" value="1"/>
</dbReference>
<evidence type="ECO:0000313" key="6">
    <source>
        <dbReference type="Proteomes" id="UP001321018"/>
    </source>
</evidence>
<dbReference type="Proteomes" id="UP001321018">
    <property type="component" value="Unassembled WGS sequence"/>
</dbReference>
<evidence type="ECO:0000313" key="4">
    <source>
        <dbReference type="EMBL" id="MCU4975800.1"/>
    </source>
</evidence>
<dbReference type="AlphaFoldDB" id="A0AAP3E3I1"/>